<comment type="caution">
    <text evidence="2">The sequence shown here is derived from an EMBL/GenBank/DDBJ whole genome shotgun (WGS) entry which is preliminary data.</text>
</comment>
<dbReference type="AlphaFoldDB" id="A0A843SNN9"/>
<gene>
    <name evidence="2" type="ORF">GEV01_29580</name>
</gene>
<organism evidence="2 3">
    <name type="scientific">Rugamonas rivuli</name>
    <dbReference type="NCBI Taxonomy" id="2743358"/>
    <lineage>
        <taxon>Bacteria</taxon>
        <taxon>Pseudomonadati</taxon>
        <taxon>Pseudomonadota</taxon>
        <taxon>Betaproteobacteria</taxon>
        <taxon>Burkholderiales</taxon>
        <taxon>Oxalobacteraceae</taxon>
        <taxon>Telluria group</taxon>
        <taxon>Rugamonas</taxon>
    </lineage>
</organism>
<keyword evidence="1" id="KW-0472">Membrane</keyword>
<proteinExistence type="predicted"/>
<keyword evidence="1" id="KW-1133">Transmembrane helix</keyword>
<keyword evidence="3" id="KW-1185">Reference proteome</keyword>
<reference evidence="2 3" key="1">
    <citation type="submission" date="2019-10" db="EMBL/GenBank/DDBJ databases">
        <title>Two novel species isolated from a subtropical stream in China.</title>
        <authorList>
            <person name="Lu H."/>
        </authorList>
    </citation>
    <scope>NUCLEOTIDE SEQUENCE [LARGE SCALE GENOMIC DNA]</scope>
    <source>
        <strain evidence="2 3">FT103W</strain>
    </source>
</reference>
<evidence type="ECO:0000313" key="2">
    <source>
        <dbReference type="EMBL" id="MQA23681.1"/>
    </source>
</evidence>
<feature type="transmembrane region" description="Helical" evidence="1">
    <location>
        <begin position="21"/>
        <end position="39"/>
    </location>
</feature>
<keyword evidence="1" id="KW-0812">Transmembrane</keyword>
<sequence>MSSLFARSTLAPAWLCRDRDILLYLAPSLVLALLVRALSARHPFFWDGQEWPQFSIPDVRPECSR</sequence>
<dbReference type="Proteomes" id="UP000444318">
    <property type="component" value="Unassembled WGS sequence"/>
</dbReference>
<protein>
    <submittedName>
        <fullName evidence="2">Uncharacterized protein</fullName>
    </submittedName>
</protein>
<evidence type="ECO:0000256" key="1">
    <source>
        <dbReference type="SAM" id="Phobius"/>
    </source>
</evidence>
<dbReference type="EMBL" id="WHUF01000012">
    <property type="protein sequence ID" value="MQA23681.1"/>
    <property type="molecule type" value="Genomic_DNA"/>
</dbReference>
<accession>A0A843SNN9</accession>
<name>A0A843SNN9_9BURK</name>
<evidence type="ECO:0000313" key="3">
    <source>
        <dbReference type="Proteomes" id="UP000444318"/>
    </source>
</evidence>